<dbReference type="GO" id="GO:0016887">
    <property type="term" value="F:ATP hydrolysis activity"/>
    <property type="evidence" value="ECO:0007669"/>
    <property type="project" value="TreeGrafter"/>
</dbReference>
<dbReference type="PROSITE" id="PS51903">
    <property type="entry name" value="CLP_R"/>
    <property type="match status" value="1"/>
</dbReference>
<keyword evidence="3" id="KW-0677">Repeat</keyword>
<dbReference type="InterPro" id="IPR036628">
    <property type="entry name" value="Clp_N_dom_sf"/>
</dbReference>
<keyword evidence="4" id="KW-0175">Coiled coil</keyword>
<feature type="compositionally biased region" description="Polar residues" evidence="5">
    <location>
        <begin position="1"/>
        <end position="18"/>
    </location>
</feature>
<dbReference type="AlphaFoldDB" id="A0A7X9FPY6"/>
<dbReference type="GO" id="GO:0005737">
    <property type="term" value="C:cytoplasm"/>
    <property type="evidence" value="ECO:0007669"/>
    <property type="project" value="TreeGrafter"/>
</dbReference>
<evidence type="ECO:0000313" key="7">
    <source>
        <dbReference type="EMBL" id="NMC62147.1"/>
    </source>
</evidence>
<dbReference type="SUPFAM" id="SSF81923">
    <property type="entry name" value="Double Clp-N motif"/>
    <property type="match status" value="1"/>
</dbReference>
<dbReference type="EMBL" id="JAAZON010000122">
    <property type="protein sequence ID" value="NMC62147.1"/>
    <property type="molecule type" value="Genomic_DNA"/>
</dbReference>
<evidence type="ECO:0000256" key="3">
    <source>
        <dbReference type="PROSITE-ProRule" id="PRU01251"/>
    </source>
</evidence>
<reference evidence="7 8" key="1">
    <citation type="journal article" date="2020" name="Biotechnol. Biofuels">
        <title>New insights from the biogas microbiome by comprehensive genome-resolved metagenomics of nearly 1600 species originating from multiple anaerobic digesters.</title>
        <authorList>
            <person name="Campanaro S."/>
            <person name="Treu L."/>
            <person name="Rodriguez-R L.M."/>
            <person name="Kovalovszki A."/>
            <person name="Ziels R.M."/>
            <person name="Maus I."/>
            <person name="Zhu X."/>
            <person name="Kougias P.G."/>
            <person name="Basile A."/>
            <person name="Luo G."/>
            <person name="Schluter A."/>
            <person name="Konstantinidis K.T."/>
            <person name="Angelidaki I."/>
        </authorList>
    </citation>
    <scope>NUCLEOTIDE SEQUENCE [LARGE SCALE GENOMIC DNA]</scope>
    <source>
        <strain evidence="7">AS27yjCOA_65</strain>
    </source>
</reference>
<organism evidence="7 8">
    <name type="scientific">SAR324 cluster bacterium</name>
    <dbReference type="NCBI Taxonomy" id="2024889"/>
    <lineage>
        <taxon>Bacteria</taxon>
        <taxon>Deltaproteobacteria</taxon>
        <taxon>SAR324 cluster</taxon>
    </lineage>
</organism>
<keyword evidence="2" id="KW-0067">ATP-binding</keyword>
<dbReference type="InterPro" id="IPR004176">
    <property type="entry name" value="Clp_R_N"/>
</dbReference>
<keyword evidence="1" id="KW-0547">Nucleotide-binding</keyword>
<protein>
    <submittedName>
        <fullName evidence="7">Type VI secretion system ATPase TssH</fullName>
    </submittedName>
</protein>
<dbReference type="Pfam" id="PF02861">
    <property type="entry name" value="Clp_N"/>
    <property type="match status" value="1"/>
</dbReference>
<sequence length="187" mass="21081">MDFNRFTQKSQEALSDAQSRAVRRGHTEVEPEHLLLSLLEQADGIVSRLFKKLNISEENFKADVERVLDKRPSVSGPGVDPSKILVSQRLGKILVQAEDEAKRMQDEYISVEHLFLGILDEGAHGPLSKIYSLFGLTRNRVLAALTELRGNQRVTSQNPEETYEALQRYGRDLVQEALKNKLDPVIG</sequence>
<dbReference type="InterPro" id="IPR050130">
    <property type="entry name" value="ClpA_ClpB"/>
</dbReference>
<evidence type="ECO:0000259" key="6">
    <source>
        <dbReference type="PROSITE" id="PS51903"/>
    </source>
</evidence>
<accession>A0A7X9FPY6</accession>
<evidence type="ECO:0000256" key="5">
    <source>
        <dbReference type="SAM" id="MobiDB-lite"/>
    </source>
</evidence>
<dbReference type="GO" id="GO:0005524">
    <property type="term" value="F:ATP binding"/>
    <property type="evidence" value="ECO:0007669"/>
    <property type="project" value="UniProtKB-KW"/>
</dbReference>
<comment type="caution">
    <text evidence="7">The sequence shown here is derived from an EMBL/GenBank/DDBJ whole genome shotgun (WGS) entry which is preliminary data.</text>
</comment>
<dbReference type="PANTHER" id="PTHR11638">
    <property type="entry name" value="ATP-DEPENDENT CLP PROTEASE"/>
    <property type="match status" value="1"/>
</dbReference>
<feature type="domain" description="Clp R" evidence="6">
    <location>
        <begin position="3"/>
        <end position="151"/>
    </location>
</feature>
<dbReference type="Gene3D" id="1.10.1780.10">
    <property type="entry name" value="Clp, N-terminal domain"/>
    <property type="match status" value="1"/>
</dbReference>
<name>A0A7X9FPY6_9DELT</name>
<evidence type="ECO:0000256" key="1">
    <source>
        <dbReference type="ARBA" id="ARBA00022741"/>
    </source>
</evidence>
<evidence type="ECO:0000313" key="8">
    <source>
        <dbReference type="Proteomes" id="UP000524246"/>
    </source>
</evidence>
<dbReference type="GO" id="GO:0034605">
    <property type="term" value="P:cellular response to heat"/>
    <property type="evidence" value="ECO:0007669"/>
    <property type="project" value="TreeGrafter"/>
</dbReference>
<proteinExistence type="predicted"/>
<feature type="non-terminal residue" evidence="7">
    <location>
        <position position="187"/>
    </location>
</feature>
<dbReference type="PANTHER" id="PTHR11638:SF18">
    <property type="entry name" value="HEAT SHOCK PROTEIN 104"/>
    <property type="match status" value="1"/>
</dbReference>
<evidence type="ECO:0000256" key="4">
    <source>
        <dbReference type="SAM" id="Coils"/>
    </source>
</evidence>
<dbReference type="Proteomes" id="UP000524246">
    <property type="component" value="Unassembled WGS sequence"/>
</dbReference>
<feature type="region of interest" description="Disordered" evidence="5">
    <location>
        <begin position="1"/>
        <end position="23"/>
    </location>
</feature>
<feature type="coiled-coil region" evidence="4">
    <location>
        <begin position="87"/>
        <end position="114"/>
    </location>
</feature>
<evidence type="ECO:0000256" key="2">
    <source>
        <dbReference type="ARBA" id="ARBA00022840"/>
    </source>
</evidence>
<gene>
    <name evidence="7" type="ORF">GYA55_03170</name>
</gene>